<keyword evidence="3" id="KW-1185">Reference proteome</keyword>
<reference evidence="2" key="1">
    <citation type="journal article" date="2022" name="Cell">
        <title>Repeat-based holocentromeres influence genome architecture and karyotype evolution.</title>
        <authorList>
            <person name="Hofstatter P.G."/>
            <person name="Thangavel G."/>
            <person name="Lux T."/>
            <person name="Neumann P."/>
            <person name="Vondrak T."/>
            <person name="Novak P."/>
            <person name="Zhang M."/>
            <person name="Costa L."/>
            <person name="Castellani M."/>
            <person name="Scott A."/>
            <person name="Toegelov H."/>
            <person name="Fuchs J."/>
            <person name="Mata-Sucre Y."/>
            <person name="Dias Y."/>
            <person name="Vanzela A.L.L."/>
            <person name="Huettel B."/>
            <person name="Almeida C.C.S."/>
            <person name="Simkova H."/>
            <person name="Souza G."/>
            <person name="Pedrosa-Harand A."/>
            <person name="Macas J."/>
            <person name="Mayer K.F.X."/>
            <person name="Houben A."/>
            <person name="Marques A."/>
        </authorList>
    </citation>
    <scope>NUCLEOTIDE SEQUENCE</scope>
    <source>
        <strain evidence="2">RhyBre1mFocal</strain>
    </source>
</reference>
<dbReference type="OrthoDB" id="606645at2759"/>
<dbReference type="EMBL" id="JAMQYH010000003">
    <property type="protein sequence ID" value="KAJ1693975.1"/>
    <property type="molecule type" value="Genomic_DNA"/>
</dbReference>
<comment type="caution">
    <text evidence="2">The sequence shown here is derived from an EMBL/GenBank/DDBJ whole genome shotgun (WGS) entry which is preliminary data.</text>
</comment>
<evidence type="ECO:0000313" key="3">
    <source>
        <dbReference type="Proteomes" id="UP001151287"/>
    </source>
</evidence>
<dbReference type="InterPro" id="IPR039291">
    <property type="entry name" value="At5g17165-like"/>
</dbReference>
<dbReference type="PANTHER" id="PTHR35122:SF2">
    <property type="entry name" value="OS04G0598000 PROTEIN"/>
    <property type="match status" value="1"/>
</dbReference>
<sequence>MADKSRILLCGKRLIGLIPSNTAQGSVLPATFSSLRKGVHTTTYDKNIDEAVVQPTVVPDHVIGDQPETYWGPHPHTGVFGPAGRFTKTTPTAGARKAANDPLVLDQTAWFRHVEGVDKPTTP</sequence>
<protein>
    <submittedName>
        <fullName evidence="2">Uncharacterized protein</fullName>
    </submittedName>
</protein>
<feature type="region of interest" description="Disordered" evidence="1">
    <location>
        <begin position="64"/>
        <end position="95"/>
    </location>
</feature>
<evidence type="ECO:0000256" key="1">
    <source>
        <dbReference type="SAM" id="MobiDB-lite"/>
    </source>
</evidence>
<dbReference type="AlphaFoldDB" id="A0A9Q0HQ94"/>
<evidence type="ECO:0000313" key="2">
    <source>
        <dbReference type="EMBL" id="KAJ1693975.1"/>
    </source>
</evidence>
<name>A0A9Q0HQ94_9POAL</name>
<dbReference type="Proteomes" id="UP001151287">
    <property type="component" value="Unassembled WGS sequence"/>
</dbReference>
<gene>
    <name evidence="2" type="ORF">LUZ63_010673</name>
</gene>
<proteinExistence type="predicted"/>
<dbReference type="Pfam" id="PF22272">
    <property type="entry name" value="LEA_3b"/>
    <property type="match status" value="1"/>
</dbReference>
<organism evidence="2 3">
    <name type="scientific">Rhynchospora breviuscula</name>
    <dbReference type="NCBI Taxonomy" id="2022672"/>
    <lineage>
        <taxon>Eukaryota</taxon>
        <taxon>Viridiplantae</taxon>
        <taxon>Streptophyta</taxon>
        <taxon>Embryophyta</taxon>
        <taxon>Tracheophyta</taxon>
        <taxon>Spermatophyta</taxon>
        <taxon>Magnoliopsida</taxon>
        <taxon>Liliopsida</taxon>
        <taxon>Poales</taxon>
        <taxon>Cyperaceae</taxon>
        <taxon>Cyperoideae</taxon>
        <taxon>Rhynchosporeae</taxon>
        <taxon>Rhynchospora</taxon>
    </lineage>
</organism>
<accession>A0A9Q0HQ94</accession>
<dbReference type="PANTHER" id="PTHR35122">
    <property type="entry name" value="OSJNBA0093F12.14 PROTEIN"/>
    <property type="match status" value="1"/>
</dbReference>